<dbReference type="EMBL" id="JXYS01000023">
    <property type="protein sequence ID" value="KJF18162.1"/>
    <property type="molecule type" value="Genomic_DNA"/>
</dbReference>
<protein>
    <recommendedName>
        <fullName evidence="1">ASCH domain-containing protein</fullName>
    </recommendedName>
</protein>
<dbReference type="Proteomes" id="UP000032360">
    <property type="component" value="Unassembled WGS sequence"/>
</dbReference>
<dbReference type="InterPro" id="IPR007374">
    <property type="entry name" value="ASCH_domain"/>
</dbReference>
<dbReference type="STRING" id="1280514.AXFE_09070"/>
<gene>
    <name evidence="2" type="ORF">AXFE_09070</name>
</gene>
<accession>A0A0D8HK76</accession>
<dbReference type="AlphaFoldDB" id="A0A0D8HK76"/>
<feature type="domain" description="ASCH" evidence="1">
    <location>
        <begin position="39"/>
        <end position="131"/>
    </location>
</feature>
<evidence type="ECO:0000313" key="2">
    <source>
        <dbReference type="EMBL" id="KJF18162.1"/>
    </source>
</evidence>
<sequence length="171" mass="19152">MTTEQIMSDLRSAVDSSNEWAELGSRFADDAVGIHLAIFVEPFLSLVLSGKKTIESRFSKHAIAPYNRVLVGDLVFLKAGPVVGYFTVSSVDCKTLQNKKELDLIRMTYSNAICAESSDFWRQRIGKHYVTLLGVEMATQLPRVRVSKVDKRGWVVLRQSPQSGEKQDSQL</sequence>
<dbReference type="InterPro" id="IPR015947">
    <property type="entry name" value="PUA-like_sf"/>
</dbReference>
<dbReference type="Pfam" id="PF04266">
    <property type="entry name" value="ASCH"/>
    <property type="match status" value="1"/>
</dbReference>
<evidence type="ECO:0000313" key="3">
    <source>
        <dbReference type="Proteomes" id="UP000032360"/>
    </source>
</evidence>
<keyword evidence="3" id="KW-1185">Reference proteome</keyword>
<dbReference type="SUPFAM" id="SSF88697">
    <property type="entry name" value="PUA domain-like"/>
    <property type="match status" value="1"/>
</dbReference>
<name>A0A0D8HK76_9ACTN</name>
<organism evidence="2 3">
    <name type="scientific">Acidithrix ferrooxidans</name>
    <dbReference type="NCBI Taxonomy" id="1280514"/>
    <lineage>
        <taxon>Bacteria</taxon>
        <taxon>Bacillati</taxon>
        <taxon>Actinomycetota</taxon>
        <taxon>Acidimicrobiia</taxon>
        <taxon>Acidimicrobiales</taxon>
        <taxon>Acidimicrobiaceae</taxon>
        <taxon>Acidithrix</taxon>
    </lineage>
</organism>
<comment type="caution">
    <text evidence="2">The sequence shown here is derived from an EMBL/GenBank/DDBJ whole genome shotgun (WGS) entry which is preliminary data.</text>
</comment>
<proteinExistence type="predicted"/>
<reference evidence="2 3" key="1">
    <citation type="submission" date="2015-01" db="EMBL/GenBank/DDBJ databases">
        <title>Draft genome of the acidophilic iron oxidizer Acidithrix ferrooxidans strain Py-F3.</title>
        <authorList>
            <person name="Poehlein A."/>
            <person name="Eisen S."/>
            <person name="Schloemann M."/>
            <person name="Johnson B.D."/>
            <person name="Daniel R."/>
            <person name="Muehling M."/>
        </authorList>
    </citation>
    <scope>NUCLEOTIDE SEQUENCE [LARGE SCALE GENOMIC DNA]</scope>
    <source>
        <strain evidence="2 3">Py-F3</strain>
    </source>
</reference>
<evidence type="ECO:0000259" key="1">
    <source>
        <dbReference type="Pfam" id="PF04266"/>
    </source>
</evidence>